<evidence type="ECO:0000313" key="2">
    <source>
        <dbReference type="Proteomes" id="UP000494102"/>
    </source>
</evidence>
<dbReference type="Proteomes" id="UP000494102">
    <property type="component" value="Unassembled WGS sequence"/>
</dbReference>
<proteinExistence type="predicted"/>
<protein>
    <submittedName>
        <fullName evidence="1">Uncharacterized protein</fullName>
    </submittedName>
</protein>
<name>A0A6J5KE77_9BURK</name>
<organism evidence="1 2">
    <name type="scientific">Paraburkholderia phenoliruptrix</name>
    <dbReference type="NCBI Taxonomy" id="252970"/>
    <lineage>
        <taxon>Bacteria</taxon>
        <taxon>Pseudomonadati</taxon>
        <taxon>Pseudomonadota</taxon>
        <taxon>Betaproteobacteria</taxon>
        <taxon>Burkholderiales</taxon>
        <taxon>Burkholderiaceae</taxon>
        <taxon>Paraburkholderia</taxon>
    </lineage>
</organism>
<gene>
    <name evidence="1" type="ORF">LMG9964_06243</name>
</gene>
<evidence type="ECO:0000313" key="1">
    <source>
        <dbReference type="EMBL" id="CAB4052553.1"/>
    </source>
</evidence>
<sequence length="108" mass="11745">MQLRQPGLRTIAHVATEAPADSSGRLTQRDQGWFGLTNLIACSLFGSQTQKFNLAIEVTASPGMSKAEVKCQALPLVSLIAWHRVWLAQRSSSHCTASHISVDIDIES</sequence>
<dbReference type="AlphaFoldDB" id="A0A6J5KE77"/>
<reference evidence="1 2" key="1">
    <citation type="submission" date="2020-04" db="EMBL/GenBank/DDBJ databases">
        <authorList>
            <person name="De Canck E."/>
        </authorList>
    </citation>
    <scope>NUCLEOTIDE SEQUENCE [LARGE SCALE GENOMIC DNA]</scope>
    <source>
        <strain evidence="1 2">LMG 9964</strain>
    </source>
</reference>
<accession>A0A6J5KE77</accession>
<dbReference type="EMBL" id="CADILN010000016">
    <property type="protein sequence ID" value="CAB4052553.1"/>
    <property type="molecule type" value="Genomic_DNA"/>
</dbReference>